<accession>A0A075MP47</accession>
<dbReference type="OrthoDB" id="148404at2157"/>
<dbReference type="STRING" id="1459636.NTE_00491"/>
<feature type="region of interest" description="Disordered" evidence="1">
    <location>
        <begin position="255"/>
        <end position="274"/>
    </location>
</feature>
<dbReference type="GeneID" id="41596364"/>
<dbReference type="RefSeq" id="WP_148699519.1">
    <property type="nucleotide sequence ID" value="NZ_CP007174.1"/>
</dbReference>
<dbReference type="HOGENOM" id="CLU_003211_0_0_2"/>
<dbReference type="NCBIfam" id="TIGR02243">
    <property type="entry name" value="putative baseplate assembly protein"/>
    <property type="match status" value="1"/>
</dbReference>
<dbReference type="Proteomes" id="UP000028194">
    <property type="component" value="Chromosome"/>
</dbReference>
<evidence type="ECO:0000256" key="1">
    <source>
        <dbReference type="SAM" id="MobiDB-lite"/>
    </source>
</evidence>
<keyword evidence="3" id="KW-1185">Reference proteome</keyword>
<sequence length="956" mass="104179">MEGNCCSCGHSTNCGCPERKKYTPARIYNPAGQSSLSYRVGTHAQFKADMVSSIASQTRLQALKTRDDSDLSIAILDSWALVADVLSFYQERIANEGFLRTATERRSVLELARSIGYELGPGVAASAHLAFSMETSPGSPRRAKIPSGSKVQSIPAQDELPQTFETMEDIEARKEWNAILPRQVKKQDLKTALKEGRVVLEGTSTLVRVGDGLLFVISKAGKAEAAFVIAREVLVDAPKRQTVVLFDTAGAGFEPVKNPPPAKGDSATKPDDSVIDSETHFTYGDLRSLISFQSLEESELQALATLKGWSVDKVVDAVNSERESDTSASGSVYAFRVKCGVFGNSAPLWSSLPPEMRFDYTDPTKRFPNKIEAPYPHDWDTYPVPVNRSSRKKMKASRRDMSDLAFYNENGHLIYLDNVYPSVKKESWVILANPSRVSAYYVAETADASLAEFAQSAKATGTLLDDTLANLKVTKKDEKGHKTKHIASKDPIVDDLGYFFFRDTVVYCAPEKVELADVAVTGDIQDSQNAVILDGMVGNLVADRPVIVSGELAQQPGVMGREVATVSKIVHFDRVSMLTTMYLSKLQYSYRRETVTINANVALATHGETKQVPIGSGDPAQRFQAFELSDSPLTFVPAANASGAASTLKVVIDGVEWEEKESFENLDHRDKAFVTRRSDGGKTTVIFGDGVTGRLPPAGAENIQATYRVGIGMKGLLKADQLSQLLTRPLGVSKVTNPLATSGAGDPEKLDDARKNAPRTVLTMDRIVSLEDYKNFAQGFQGIGKAGSYPIRIGNDNVVLVAVATASGAELKKTDNLYSKLEQAIENYKDPASRFILSSFKARLFDVDARIKVSSDRKFEDVQAELKSALKETFSFEKRNFGQAVTLSEVVSVMQGVEGVVAVEVKSIYDHDIKEPTDVVRARDPNGVQSDGIPVPVLLLINADGISLDKMEASPQ</sequence>
<organism evidence="2 3">
    <name type="scientific">Candidatus Nitrososphaera evergladensis SR1</name>
    <dbReference type="NCBI Taxonomy" id="1459636"/>
    <lineage>
        <taxon>Archaea</taxon>
        <taxon>Nitrososphaerota</taxon>
        <taxon>Nitrososphaeria</taxon>
        <taxon>Nitrososphaerales</taxon>
        <taxon>Nitrososphaeraceae</taxon>
        <taxon>Nitrososphaera</taxon>
    </lineage>
</organism>
<gene>
    <name evidence="2" type="ORF">NTE_00491</name>
</gene>
<dbReference type="EMBL" id="CP007174">
    <property type="protein sequence ID" value="AIF82572.1"/>
    <property type="molecule type" value="Genomic_DNA"/>
</dbReference>
<dbReference type="AlphaFoldDB" id="A0A075MP47"/>
<evidence type="ECO:0000313" key="2">
    <source>
        <dbReference type="EMBL" id="AIF82572.1"/>
    </source>
</evidence>
<dbReference type="KEGG" id="nev:NTE_00491"/>
<dbReference type="eggNOG" id="arCOG10307">
    <property type="taxonomic scope" value="Archaea"/>
</dbReference>
<evidence type="ECO:0000313" key="3">
    <source>
        <dbReference type="Proteomes" id="UP000028194"/>
    </source>
</evidence>
<dbReference type="InterPro" id="IPR011749">
    <property type="entry name" value="CHP02243"/>
</dbReference>
<protein>
    <submittedName>
        <fullName evidence="2">Uncharacterized protein</fullName>
    </submittedName>
</protein>
<reference evidence="2 3" key="1">
    <citation type="journal article" date="2014" name="PLoS ONE">
        <title>Genome Sequence of Candidatus Nitrososphaera evergladensis from Group I.1b Enriched from Everglades Soil Reveals Novel Genomic Features of the Ammonia-Oxidizing Archaea.</title>
        <authorList>
            <person name="Zhalnina K.V."/>
            <person name="Dias R."/>
            <person name="Leonard M.T."/>
            <person name="Dorr de Quadros P."/>
            <person name="Camargo F.A."/>
            <person name="Drew J.C."/>
            <person name="Farmerie W.G."/>
            <person name="Daroub S.H."/>
            <person name="Triplett E.W."/>
        </authorList>
    </citation>
    <scope>NUCLEOTIDE SEQUENCE [LARGE SCALE GENOMIC DNA]</scope>
    <source>
        <strain evidence="2 3">SR1</strain>
    </source>
</reference>
<name>A0A075MP47_9ARCH</name>
<proteinExistence type="predicted"/>